<dbReference type="InterPro" id="IPR001304">
    <property type="entry name" value="C-type_lectin-like"/>
</dbReference>
<dbReference type="PANTHER" id="PTHR22803">
    <property type="entry name" value="MANNOSE, PHOSPHOLIPASE, LECTIN RECEPTOR RELATED"/>
    <property type="match status" value="1"/>
</dbReference>
<name>A0A3Q3EYB4_KRYMA</name>
<dbReference type="InterPro" id="IPR016187">
    <property type="entry name" value="CTDL_fold"/>
</dbReference>
<reference evidence="3" key="2">
    <citation type="submission" date="2025-09" db="UniProtKB">
        <authorList>
            <consortium name="Ensembl"/>
        </authorList>
    </citation>
    <scope>IDENTIFICATION</scope>
</reference>
<keyword evidence="4" id="KW-1185">Reference proteome</keyword>
<sequence>MASGLLFTLSVVFSFLKGNPAPQSCRCPSGWTQNGKRCFIFVKISTDWASAELTCIRYGGNLASFHSRSEYIFLRTLVYRATGSHPRTWVGASDAAKDGVWLWTDGSRFSYVSWGKGEPNNTGGRESCMEINRTGDYINDEKCSTRMYFICARDL</sequence>
<dbReference type="Gene3D" id="3.10.100.10">
    <property type="entry name" value="Mannose-Binding Protein A, subunit A"/>
    <property type="match status" value="1"/>
</dbReference>
<evidence type="ECO:0000313" key="3">
    <source>
        <dbReference type="Ensembl" id="ENSKMAP00000006587.1"/>
    </source>
</evidence>
<dbReference type="Proteomes" id="UP000264800">
    <property type="component" value="Unplaced"/>
</dbReference>
<proteinExistence type="predicted"/>
<evidence type="ECO:0000313" key="4">
    <source>
        <dbReference type="Proteomes" id="UP000264800"/>
    </source>
</evidence>
<dbReference type="GeneTree" id="ENSGT01120000273474"/>
<feature type="domain" description="C-type lectin" evidence="2">
    <location>
        <begin position="34"/>
        <end position="152"/>
    </location>
</feature>
<accession>A0A3Q3EYB4</accession>
<dbReference type="PROSITE" id="PS50041">
    <property type="entry name" value="C_TYPE_LECTIN_2"/>
    <property type="match status" value="1"/>
</dbReference>
<dbReference type="SMART" id="SM00034">
    <property type="entry name" value="CLECT"/>
    <property type="match status" value="1"/>
</dbReference>
<dbReference type="InterPro" id="IPR016186">
    <property type="entry name" value="C-type_lectin-like/link_sf"/>
</dbReference>
<feature type="chain" id="PRO_5018651549" evidence="1">
    <location>
        <begin position="19"/>
        <end position="155"/>
    </location>
</feature>
<dbReference type="Ensembl" id="ENSKMAT00000006695.1">
    <property type="protein sequence ID" value="ENSKMAP00000006587.1"/>
    <property type="gene ID" value="ENSKMAG00000004966.1"/>
</dbReference>
<dbReference type="Pfam" id="PF00059">
    <property type="entry name" value="Lectin_C"/>
    <property type="match status" value="1"/>
</dbReference>
<dbReference type="PRINTS" id="PR01504">
    <property type="entry name" value="PNCREATITSAP"/>
</dbReference>
<dbReference type="AlphaFoldDB" id="A0A3Q3EYB4"/>
<reference evidence="3" key="1">
    <citation type="submission" date="2025-08" db="UniProtKB">
        <authorList>
            <consortium name="Ensembl"/>
        </authorList>
    </citation>
    <scope>IDENTIFICATION</scope>
</reference>
<organism evidence="3 4">
    <name type="scientific">Kryptolebias marmoratus</name>
    <name type="common">Mangrove killifish</name>
    <name type="synonym">Rivulus marmoratus</name>
    <dbReference type="NCBI Taxonomy" id="37003"/>
    <lineage>
        <taxon>Eukaryota</taxon>
        <taxon>Metazoa</taxon>
        <taxon>Chordata</taxon>
        <taxon>Craniata</taxon>
        <taxon>Vertebrata</taxon>
        <taxon>Euteleostomi</taxon>
        <taxon>Actinopterygii</taxon>
        <taxon>Neopterygii</taxon>
        <taxon>Teleostei</taxon>
        <taxon>Neoteleostei</taxon>
        <taxon>Acanthomorphata</taxon>
        <taxon>Ovalentaria</taxon>
        <taxon>Atherinomorphae</taxon>
        <taxon>Cyprinodontiformes</taxon>
        <taxon>Rivulidae</taxon>
        <taxon>Kryptolebias</taxon>
    </lineage>
</organism>
<dbReference type="SUPFAM" id="SSF56436">
    <property type="entry name" value="C-type lectin-like"/>
    <property type="match status" value="1"/>
</dbReference>
<feature type="signal peptide" evidence="1">
    <location>
        <begin position="1"/>
        <end position="18"/>
    </location>
</feature>
<keyword evidence="1" id="KW-0732">Signal</keyword>
<dbReference type="CDD" id="cd00037">
    <property type="entry name" value="CLECT"/>
    <property type="match status" value="1"/>
</dbReference>
<evidence type="ECO:0000259" key="2">
    <source>
        <dbReference type="PROSITE" id="PS50041"/>
    </source>
</evidence>
<evidence type="ECO:0000256" key="1">
    <source>
        <dbReference type="SAM" id="SignalP"/>
    </source>
</evidence>
<dbReference type="InterPro" id="IPR050111">
    <property type="entry name" value="C-type_lectin/snaclec_domain"/>
</dbReference>
<protein>
    <submittedName>
        <fullName evidence="3">Galactose-specific lectin nattectin-like</fullName>
    </submittedName>
</protein>